<accession>A0ABS7BZI5</accession>
<dbReference type="InterPro" id="IPR001444">
    <property type="entry name" value="Flag_bb_rod_N"/>
</dbReference>
<dbReference type="RefSeq" id="WP_210041219.1">
    <property type="nucleotide sequence ID" value="NZ_JBHLVU010000002.1"/>
</dbReference>
<proteinExistence type="inferred from homology"/>
<evidence type="ECO:0000256" key="5">
    <source>
        <dbReference type="ARBA" id="ARBA00024934"/>
    </source>
</evidence>
<name>A0ABS7BZI5_9BACL</name>
<evidence type="ECO:0000313" key="9">
    <source>
        <dbReference type="Proteomes" id="UP001519887"/>
    </source>
</evidence>
<sequence length="134" mass="14869">MLLNSPGFNRLQGAISAAEMRQRVLSDNVANSDTPEYKRSDVSFEELLDQSLSNGTPALAGRRTNARHIPIGSSSSVPAPRVVTDENSVMNNNSNNVDIDREMSILAENQLSYNFYIQQVNHDVKMMRTAIEGR</sequence>
<keyword evidence="9" id="KW-1185">Reference proteome</keyword>
<dbReference type="PANTHER" id="PTHR30435:SF12">
    <property type="entry name" value="FLAGELLAR BASAL BODY ROD PROTEIN FLGB"/>
    <property type="match status" value="1"/>
</dbReference>
<gene>
    <name evidence="8" type="primary">flgB</name>
    <name evidence="8" type="ORF">K0U00_08415</name>
</gene>
<comment type="similarity">
    <text evidence="2 6">Belongs to the flagella basal body rod proteins family.</text>
</comment>
<dbReference type="PANTHER" id="PTHR30435">
    <property type="entry name" value="FLAGELLAR PROTEIN"/>
    <property type="match status" value="1"/>
</dbReference>
<dbReference type="InterPro" id="IPR006300">
    <property type="entry name" value="FlgB"/>
</dbReference>
<keyword evidence="8" id="KW-0282">Flagellum</keyword>
<comment type="subunit">
    <text evidence="6">The basal body constitutes a major portion of the flagellar organelle and consists of a number of rings mounted on a central rod.</text>
</comment>
<evidence type="ECO:0000256" key="6">
    <source>
        <dbReference type="PIRNR" id="PIRNR002889"/>
    </source>
</evidence>
<evidence type="ECO:0000259" key="7">
    <source>
        <dbReference type="Pfam" id="PF00460"/>
    </source>
</evidence>
<evidence type="ECO:0000256" key="3">
    <source>
        <dbReference type="ARBA" id="ARBA00014376"/>
    </source>
</evidence>
<comment type="caution">
    <text evidence="8">The sequence shown here is derived from an EMBL/GenBank/DDBJ whole genome shotgun (WGS) entry which is preliminary data.</text>
</comment>
<dbReference type="Pfam" id="PF00460">
    <property type="entry name" value="Flg_bb_rod"/>
    <property type="match status" value="1"/>
</dbReference>
<evidence type="ECO:0000313" key="8">
    <source>
        <dbReference type="EMBL" id="MBW7454059.1"/>
    </source>
</evidence>
<dbReference type="Proteomes" id="UP001519887">
    <property type="component" value="Unassembled WGS sequence"/>
</dbReference>
<organism evidence="8 9">
    <name type="scientific">Paenibacillus sepulcri</name>
    <dbReference type="NCBI Taxonomy" id="359917"/>
    <lineage>
        <taxon>Bacteria</taxon>
        <taxon>Bacillati</taxon>
        <taxon>Bacillota</taxon>
        <taxon>Bacilli</taxon>
        <taxon>Bacillales</taxon>
        <taxon>Paenibacillaceae</taxon>
        <taxon>Paenibacillus</taxon>
    </lineage>
</organism>
<feature type="domain" description="Flagellar basal body rod protein N-terminal" evidence="7">
    <location>
        <begin position="11"/>
        <end position="38"/>
    </location>
</feature>
<evidence type="ECO:0000256" key="2">
    <source>
        <dbReference type="ARBA" id="ARBA00009677"/>
    </source>
</evidence>
<dbReference type="PROSITE" id="PS00588">
    <property type="entry name" value="FLAGELLA_BB_ROD"/>
    <property type="match status" value="1"/>
</dbReference>
<comment type="function">
    <text evidence="5 6">Structural component of flagellum, the bacterial motility apparatus. Part of the rod structure of flagellar basal body.</text>
</comment>
<keyword evidence="8" id="KW-0969">Cilium</keyword>
<dbReference type="InterPro" id="IPR019776">
    <property type="entry name" value="Flagellar_basal_body_rod_CS"/>
</dbReference>
<dbReference type="EMBL" id="JAHZIK010000149">
    <property type="protein sequence ID" value="MBW7454059.1"/>
    <property type="molecule type" value="Genomic_DNA"/>
</dbReference>
<dbReference type="NCBIfam" id="TIGR01396">
    <property type="entry name" value="FlgB"/>
    <property type="match status" value="1"/>
</dbReference>
<comment type="subcellular location">
    <subcellularLocation>
        <location evidence="1 6">Bacterial flagellum basal body</location>
    </subcellularLocation>
</comment>
<evidence type="ECO:0000256" key="1">
    <source>
        <dbReference type="ARBA" id="ARBA00004117"/>
    </source>
</evidence>
<reference evidence="8 9" key="1">
    <citation type="submission" date="2021-07" db="EMBL/GenBank/DDBJ databases">
        <title>Paenibacillus radiodurans sp. nov., isolated from the southeastern edge of Tengger Desert.</title>
        <authorList>
            <person name="Zhang G."/>
        </authorList>
    </citation>
    <scope>NUCLEOTIDE SEQUENCE [LARGE SCALE GENOMIC DNA]</scope>
    <source>
        <strain evidence="8 9">CCM 7311</strain>
    </source>
</reference>
<keyword evidence="4 6" id="KW-0975">Bacterial flagellum</keyword>
<protein>
    <recommendedName>
        <fullName evidence="3 6">Flagellar basal body rod protein FlgB</fullName>
    </recommendedName>
</protein>
<dbReference type="PIRSF" id="PIRSF002889">
    <property type="entry name" value="Rod_FlgB"/>
    <property type="match status" value="1"/>
</dbReference>
<keyword evidence="8" id="KW-0966">Cell projection</keyword>
<evidence type="ECO:0000256" key="4">
    <source>
        <dbReference type="ARBA" id="ARBA00023143"/>
    </source>
</evidence>